<dbReference type="InterPro" id="IPR003856">
    <property type="entry name" value="LPS_length_determ_N"/>
</dbReference>
<proteinExistence type="inferred from homology"/>
<dbReference type="GO" id="GO:0004713">
    <property type="term" value="F:protein tyrosine kinase activity"/>
    <property type="evidence" value="ECO:0007669"/>
    <property type="project" value="UniProtKB-KW"/>
</dbReference>
<evidence type="ECO:0000256" key="8">
    <source>
        <dbReference type="ARBA" id="ARBA00022777"/>
    </source>
</evidence>
<reference evidence="19 20" key="1">
    <citation type="journal article" date="2018" name="ISME J.">
        <title>Endosymbiont genomes yield clues of tubeworm success.</title>
        <authorList>
            <person name="Li Y."/>
            <person name="Liles M.R."/>
            <person name="Halanych K.M."/>
        </authorList>
    </citation>
    <scope>NUCLEOTIDE SEQUENCE [LARGE SCALE GENOMIC DNA]</scope>
    <source>
        <strain evidence="19">A1422</strain>
    </source>
</reference>
<evidence type="ECO:0000256" key="5">
    <source>
        <dbReference type="ARBA" id="ARBA00022679"/>
    </source>
</evidence>
<dbReference type="Pfam" id="PF13807">
    <property type="entry name" value="GNVR"/>
    <property type="match status" value="1"/>
</dbReference>
<comment type="caution">
    <text evidence="19">The sequence shown here is derived from an EMBL/GenBank/DDBJ whole genome shotgun (WGS) entry which is preliminary data.</text>
</comment>
<dbReference type="InterPro" id="IPR032807">
    <property type="entry name" value="GNVR"/>
</dbReference>
<keyword evidence="10 15" id="KW-1133">Transmembrane helix</keyword>
<keyword evidence="5" id="KW-0808">Transferase</keyword>
<evidence type="ECO:0000259" key="17">
    <source>
        <dbReference type="Pfam" id="PF13614"/>
    </source>
</evidence>
<feature type="domain" description="Tyrosine-protein kinase G-rich" evidence="18">
    <location>
        <begin position="396"/>
        <end position="477"/>
    </location>
</feature>
<dbReference type="SUPFAM" id="SSF52540">
    <property type="entry name" value="P-loop containing nucleoside triphosphate hydrolases"/>
    <property type="match status" value="1"/>
</dbReference>
<keyword evidence="3" id="KW-1003">Cell membrane</keyword>
<dbReference type="PANTHER" id="PTHR32309:SF32">
    <property type="entry name" value="TYROSINE-PROTEIN KINASE ETK-RELATED"/>
    <property type="match status" value="1"/>
</dbReference>
<evidence type="ECO:0000256" key="13">
    <source>
        <dbReference type="ARBA" id="ARBA00053015"/>
    </source>
</evidence>
<dbReference type="Pfam" id="PF23607">
    <property type="entry name" value="WZC_N"/>
    <property type="match status" value="1"/>
</dbReference>
<dbReference type="Pfam" id="PF02706">
    <property type="entry name" value="Wzz"/>
    <property type="match status" value="1"/>
</dbReference>
<evidence type="ECO:0000259" key="16">
    <source>
        <dbReference type="Pfam" id="PF02706"/>
    </source>
</evidence>
<evidence type="ECO:0000256" key="10">
    <source>
        <dbReference type="ARBA" id="ARBA00022989"/>
    </source>
</evidence>
<evidence type="ECO:0000313" key="19">
    <source>
        <dbReference type="EMBL" id="RDH88926.1"/>
    </source>
</evidence>
<sequence length="736" mass="81071">MSRDPWPQQSGTRHALPYPPTEQELSLHDYLGILIGARWMITAVVAISLLIGAAVAFLSSPVFEADALIKAEEETNTLSALDQVNSLFADQSPVNAEIEFLNSRRVLGRAVDNLRLDVKATPLYFPLVGEFLARRFQGGEGDLAKPLLGLVGYSWGGEWIEVTELNVPANLLDVTLTLVILDSQRYRLFGPDGGLLLEGQVGENPQPLPGTAELRLRVSGLQAHPGSRFNLVRQARLTAIKALKDRFSAKETSRQSELIRLTLSGSNRQETAVILNEIIRIFVEQKSRFLSVEAERTLDFLQDQLPELRAAMERAESALNDFRLKQGSVDLPLETQSVLKSTVAVDAQTKELRQNRDELRQKFTEAHPSIVALDAQLTRLRKEKRSLISKIKDLPETQQQMLRLSRGVEVTTKLYTELLKSSQELRVAKASRVSNVQIIDPALTSGEAVKPRKAQILLIALLAGLFIAILSAFIRRALELSVYDPNQIEARLGIPVFVTLPNSKAQRRLKRLQKKSSDDVSLLAAMQPDDPAVEGLRSLRSTLNHVLTQVPNRLLLVTGPKSGVGTSFVAANLGVVLASGGDRVCIIDADLRNGRLNHHFGKKSEPGLTEILLGNLTLNDALQKTSLDHLHLLPAGGSVENPAELLMKKRFAKVLDTMQTHYDRVILDSPPLLEVADAVILGQHAGAALLVVKAGEHNLSELEHSVKRLWQGGVELRGIVVNGTNNDQRDKHHPRG</sequence>
<evidence type="ECO:0000256" key="2">
    <source>
        <dbReference type="ARBA" id="ARBA00008883"/>
    </source>
</evidence>
<feature type="transmembrane region" description="Helical" evidence="15">
    <location>
        <begin position="456"/>
        <end position="474"/>
    </location>
</feature>
<organism evidence="19 20">
    <name type="scientific">endosymbiont of Lamellibrachia luymesi</name>
    <dbReference type="NCBI Taxonomy" id="2200907"/>
    <lineage>
        <taxon>Bacteria</taxon>
        <taxon>Pseudomonadati</taxon>
        <taxon>Pseudomonadota</taxon>
        <taxon>Gammaproteobacteria</taxon>
        <taxon>sulfur-oxidizing symbionts</taxon>
    </lineage>
</organism>
<evidence type="ECO:0000256" key="4">
    <source>
        <dbReference type="ARBA" id="ARBA00022519"/>
    </source>
</evidence>
<keyword evidence="7" id="KW-0547">Nucleotide-binding</keyword>
<evidence type="ECO:0000256" key="14">
    <source>
        <dbReference type="SAM" id="Coils"/>
    </source>
</evidence>
<protein>
    <submittedName>
        <fullName evidence="19">Capsular biosynthesis protein</fullName>
    </submittedName>
</protein>
<dbReference type="InterPro" id="IPR025669">
    <property type="entry name" value="AAA_dom"/>
</dbReference>
<keyword evidence="8" id="KW-0418">Kinase</keyword>
<dbReference type="AlphaFoldDB" id="A0A370DUI7"/>
<comment type="subcellular location">
    <subcellularLocation>
        <location evidence="1">Cell inner membrane</location>
        <topology evidence="1">Multi-pass membrane protein</topology>
    </subcellularLocation>
</comment>
<evidence type="ECO:0000256" key="12">
    <source>
        <dbReference type="ARBA" id="ARBA00023137"/>
    </source>
</evidence>
<evidence type="ECO:0000256" key="7">
    <source>
        <dbReference type="ARBA" id="ARBA00022741"/>
    </source>
</evidence>
<keyword evidence="14" id="KW-0175">Coiled coil</keyword>
<dbReference type="Proteomes" id="UP000255508">
    <property type="component" value="Unassembled WGS sequence"/>
</dbReference>
<evidence type="ECO:0000256" key="11">
    <source>
        <dbReference type="ARBA" id="ARBA00023136"/>
    </source>
</evidence>
<gene>
    <name evidence="19" type="ORF">DIZ79_13815</name>
</gene>
<dbReference type="CDD" id="cd05387">
    <property type="entry name" value="BY-kinase"/>
    <property type="match status" value="1"/>
</dbReference>
<feature type="domain" description="AAA" evidence="17">
    <location>
        <begin position="557"/>
        <end position="681"/>
    </location>
</feature>
<name>A0A370DUI7_9GAMM</name>
<comment type="similarity">
    <text evidence="2">Belongs to the etk/wzc family.</text>
</comment>
<dbReference type="InterPro" id="IPR005702">
    <property type="entry name" value="Wzc-like_C"/>
</dbReference>
<keyword evidence="11 15" id="KW-0472">Membrane</keyword>
<dbReference type="NCBIfam" id="TIGR01007">
    <property type="entry name" value="eps_fam"/>
    <property type="match status" value="1"/>
</dbReference>
<dbReference type="Pfam" id="PF13614">
    <property type="entry name" value="AAA_31"/>
    <property type="match status" value="1"/>
</dbReference>
<keyword evidence="4" id="KW-0997">Cell inner membrane</keyword>
<keyword evidence="6 15" id="KW-0812">Transmembrane</keyword>
<accession>A0A370DUI7</accession>
<feature type="domain" description="Polysaccharide chain length determinant N-terminal" evidence="16">
    <location>
        <begin position="24"/>
        <end position="114"/>
    </location>
</feature>
<dbReference type="Gene3D" id="3.40.50.300">
    <property type="entry name" value="P-loop containing nucleotide triphosphate hydrolases"/>
    <property type="match status" value="1"/>
</dbReference>
<dbReference type="EMBL" id="QFXD01000241">
    <property type="protein sequence ID" value="RDH88926.1"/>
    <property type="molecule type" value="Genomic_DNA"/>
</dbReference>
<dbReference type="InterPro" id="IPR027417">
    <property type="entry name" value="P-loop_NTPase"/>
</dbReference>
<keyword evidence="9" id="KW-0067">ATP-binding</keyword>
<evidence type="ECO:0000259" key="18">
    <source>
        <dbReference type="Pfam" id="PF13807"/>
    </source>
</evidence>
<dbReference type="PANTHER" id="PTHR32309">
    <property type="entry name" value="TYROSINE-PROTEIN KINASE"/>
    <property type="match status" value="1"/>
</dbReference>
<feature type="transmembrane region" description="Helical" evidence="15">
    <location>
        <begin position="30"/>
        <end position="58"/>
    </location>
</feature>
<dbReference type="GO" id="GO:0005524">
    <property type="term" value="F:ATP binding"/>
    <property type="evidence" value="ECO:0007669"/>
    <property type="project" value="UniProtKB-KW"/>
</dbReference>
<evidence type="ECO:0000313" key="20">
    <source>
        <dbReference type="Proteomes" id="UP000255508"/>
    </source>
</evidence>
<keyword evidence="12" id="KW-0829">Tyrosine-protein kinase</keyword>
<dbReference type="InterPro" id="IPR050445">
    <property type="entry name" value="Bact_polysacc_biosynth/exp"/>
</dbReference>
<dbReference type="GO" id="GO:0005886">
    <property type="term" value="C:plasma membrane"/>
    <property type="evidence" value="ECO:0007669"/>
    <property type="project" value="UniProtKB-SubCell"/>
</dbReference>
<evidence type="ECO:0000256" key="3">
    <source>
        <dbReference type="ARBA" id="ARBA00022475"/>
    </source>
</evidence>
<evidence type="ECO:0000256" key="15">
    <source>
        <dbReference type="SAM" id="Phobius"/>
    </source>
</evidence>
<comment type="catalytic activity">
    <reaction evidence="13">
        <text>L-tyrosyl-[protein] + ATP = O-phospho-L-tyrosyl-[protein] + ADP + H(+)</text>
        <dbReference type="Rhea" id="RHEA:10596"/>
        <dbReference type="Rhea" id="RHEA-COMP:10136"/>
        <dbReference type="Rhea" id="RHEA-COMP:20101"/>
        <dbReference type="ChEBI" id="CHEBI:15378"/>
        <dbReference type="ChEBI" id="CHEBI:30616"/>
        <dbReference type="ChEBI" id="CHEBI:46858"/>
        <dbReference type="ChEBI" id="CHEBI:61978"/>
        <dbReference type="ChEBI" id="CHEBI:456216"/>
    </reaction>
</comment>
<evidence type="ECO:0000256" key="6">
    <source>
        <dbReference type="ARBA" id="ARBA00022692"/>
    </source>
</evidence>
<feature type="coiled-coil region" evidence="14">
    <location>
        <begin position="291"/>
        <end position="325"/>
    </location>
</feature>
<evidence type="ECO:0000256" key="9">
    <source>
        <dbReference type="ARBA" id="ARBA00022840"/>
    </source>
</evidence>
<evidence type="ECO:0000256" key="1">
    <source>
        <dbReference type="ARBA" id="ARBA00004429"/>
    </source>
</evidence>